<accession>A0A3B0UXA6</accession>
<evidence type="ECO:0000256" key="7">
    <source>
        <dbReference type="ARBA" id="ARBA00023136"/>
    </source>
</evidence>
<evidence type="ECO:0000256" key="1">
    <source>
        <dbReference type="ARBA" id="ARBA00004370"/>
    </source>
</evidence>
<dbReference type="GO" id="GO:0016020">
    <property type="term" value="C:membrane"/>
    <property type="evidence" value="ECO:0007669"/>
    <property type="project" value="UniProtKB-SubCell"/>
</dbReference>
<reference evidence="11" key="1">
    <citation type="submission" date="2018-06" db="EMBL/GenBank/DDBJ databases">
        <authorList>
            <person name="Zhirakovskaya E."/>
        </authorList>
    </citation>
    <scope>NUCLEOTIDE SEQUENCE</scope>
</reference>
<evidence type="ECO:0000259" key="9">
    <source>
        <dbReference type="Pfam" id="PF07219"/>
    </source>
</evidence>
<dbReference type="AlphaFoldDB" id="A0A3B0UXA6"/>
<dbReference type="InterPro" id="IPR041166">
    <property type="entry name" value="Rubredoxin_2"/>
</dbReference>
<keyword evidence="5" id="KW-0802">TPR repeat</keyword>
<protein>
    <submittedName>
        <fullName evidence="11">Uncharacterized protein</fullName>
    </submittedName>
</protein>
<keyword evidence="3" id="KW-0479">Metal-binding</keyword>
<proteinExistence type="predicted"/>
<evidence type="ECO:0000256" key="2">
    <source>
        <dbReference type="ARBA" id="ARBA00022692"/>
    </source>
</evidence>
<feature type="domain" description="LapB rubredoxin metal binding" evidence="10">
    <location>
        <begin position="413"/>
        <end position="437"/>
    </location>
</feature>
<dbReference type="EMBL" id="UOEZ01000033">
    <property type="protein sequence ID" value="VAW35758.1"/>
    <property type="molecule type" value="Genomic_DNA"/>
</dbReference>
<organism evidence="11">
    <name type="scientific">hydrothermal vent metagenome</name>
    <dbReference type="NCBI Taxonomy" id="652676"/>
    <lineage>
        <taxon>unclassified sequences</taxon>
        <taxon>metagenomes</taxon>
        <taxon>ecological metagenomes</taxon>
    </lineage>
</organism>
<dbReference type="PANTHER" id="PTHR45586:SF1">
    <property type="entry name" value="LIPOPOLYSACCHARIDE ASSEMBLY PROTEIN B"/>
    <property type="match status" value="1"/>
</dbReference>
<evidence type="ECO:0000256" key="5">
    <source>
        <dbReference type="ARBA" id="ARBA00022803"/>
    </source>
</evidence>
<evidence type="ECO:0000256" key="8">
    <source>
        <dbReference type="SAM" id="Phobius"/>
    </source>
</evidence>
<name>A0A3B0UXA6_9ZZZZ</name>
<keyword evidence="6 8" id="KW-1133">Transmembrane helix</keyword>
<evidence type="ECO:0000256" key="4">
    <source>
        <dbReference type="ARBA" id="ARBA00022737"/>
    </source>
</evidence>
<dbReference type="SUPFAM" id="SSF48452">
    <property type="entry name" value="TPR-like"/>
    <property type="match status" value="2"/>
</dbReference>
<evidence type="ECO:0000256" key="6">
    <source>
        <dbReference type="ARBA" id="ARBA00022989"/>
    </source>
</evidence>
<keyword evidence="4" id="KW-0677">Repeat</keyword>
<evidence type="ECO:0000256" key="3">
    <source>
        <dbReference type="ARBA" id="ARBA00022723"/>
    </source>
</evidence>
<feature type="domain" description="HemY N-terminal" evidence="9">
    <location>
        <begin position="33"/>
        <end position="119"/>
    </location>
</feature>
<keyword evidence="7 8" id="KW-0472">Membrane</keyword>
<dbReference type="InterPro" id="IPR011990">
    <property type="entry name" value="TPR-like_helical_dom_sf"/>
</dbReference>
<dbReference type="InterPro" id="IPR010817">
    <property type="entry name" value="HemY_N"/>
</dbReference>
<dbReference type="Pfam" id="PF13432">
    <property type="entry name" value="TPR_16"/>
    <property type="match status" value="1"/>
</dbReference>
<sequence>MHSKLILFVIIFLVSGFFYLNTVNPYEITISLYKGYTYTLPVTVIIFAGFILGVVLMVFNSFIVDIKRAVSDFKARRRVKARENFEKKFRKGSLALARGDAKGAVKVLEEAYLSDAEDPELRKELVMKLARACSEQEKFVRATEILENMMRRIGDDIELLFVLVDVSKSSGEVARQERYLREIIRLDGSNARALSDLIEIMVMDGNFKEAVNLQRTIVSNLPKPRKGGRQSVIDEENNRLVGLLFDAATVALDAGDPSLAATYSEQAISIDRGFVPAHFMLGDIEIKNGKPDEAVRRWKKAYSSTKSPFFLMRLEDIYLGRTMPDEALALYADALKDAPGNVELRLLMARLHLRLEMIDPAIDDLEALAMEGHESFYRRVLLSEAYQRRNQTEKARELLQSAIALDSDLTPPFTCSKCGFSRSEWFGRCPDCASWNSCSVSSFSSKDAGRSSLALGAPGSGGLWARRAALGAGTPAKRGIA</sequence>
<dbReference type="Pfam" id="PF07219">
    <property type="entry name" value="HemY_N"/>
    <property type="match status" value="1"/>
</dbReference>
<dbReference type="Pfam" id="PF14559">
    <property type="entry name" value="TPR_19"/>
    <property type="match status" value="1"/>
</dbReference>
<dbReference type="InterPro" id="IPR051012">
    <property type="entry name" value="CellSynth/LPSAsmb/PSIAsmb"/>
</dbReference>
<dbReference type="Gene3D" id="1.25.40.10">
    <property type="entry name" value="Tetratricopeptide repeat domain"/>
    <property type="match status" value="1"/>
</dbReference>
<evidence type="ECO:0000313" key="11">
    <source>
        <dbReference type="EMBL" id="VAW35758.1"/>
    </source>
</evidence>
<dbReference type="PANTHER" id="PTHR45586">
    <property type="entry name" value="TPR REPEAT-CONTAINING PROTEIN PA4667"/>
    <property type="match status" value="1"/>
</dbReference>
<evidence type="ECO:0000259" key="10">
    <source>
        <dbReference type="Pfam" id="PF18073"/>
    </source>
</evidence>
<comment type="subcellular location">
    <subcellularLocation>
        <location evidence="1">Membrane</location>
    </subcellularLocation>
</comment>
<dbReference type="Pfam" id="PF18073">
    <property type="entry name" value="Zn_ribbon_LapB"/>
    <property type="match status" value="1"/>
</dbReference>
<dbReference type="GO" id="GO:0046872">
    <property type="term" value="F:metal ion binding"/>
    <property type="evidence" value="ECO:0007669"/>
    <property type="project" value="UniProtKB-KW"/>
</dbReference>
<keyword evidence="2 8" id="KW-0812">Transmembrane</keyword>
<feature type="transmembrane region" description="Helical" evidence="8">
    <location>
        <begin position="35"/>
        <end position="59"/>
    </location>
</feature>
<gene>
    <name evidence="11" type="ORF">MNBD_DELTA02-1183</name>
</gene>